<dbReference type="PANTHER" id="PTHR10277">
    <property type="entry name" value="HOMOCITRATE SYNTHASE-RELATED"/>
    <property type="match status" value="1"/>
</dbReference>
<evidence type="ECO:0000256" key="1">
    <source>
        <dbReference type="ARBA" id="ARBA00023211"/>
    </source>
</evidence>
<reference evidence="3 4" key="1">
    <citation type="journal article" date="2015" name="Genome Announc.">
        <title>Draft Genome Sequence of Norvancomycin-Producing Strain Amycolatopsis orientalis CPCC200066.</title>
        <authorList>
            <person name="Lei X."/>
            <person name="Yuan F."/>
            <person name="Shi Y."/>
            <person name="Li X."/>
            <person name="Wang L."/>
            <person name="Hong B."/>
        </authorList>
    </citation>
    <scope>NUCLEOTIDE SEQUENCE [LARGE SCALE GENOMIC DNA]</scope>
    <source>
        <strain evidence="3 4">B-37</strain>
    </source>
</reference>
<dbReference type="GO" id="GO:0005829">
    <property type="term" value="C:cytosol"/>
    <property type="evidence" value="ECO:0007669"/>
    <property type="project" value="TreeGrafter"/>
</dbReference>
<dbReference type="PANTHER" id="PTHR10277:SF9">
    <property type="entry name" value="2-ISOPROPYLMALATE SYNTHASE 1, CHLOROPLASTIC-RELATED"/>
    <property type="match status" value="1"/>
</dbReference>
<dbReference type="GO" id="GO:0009098">
    <property type="term" value="P:L-leucine biosynthetic process"/>
    <property type="evidence" value="ECO:0007669"/>
    <property type="project" value="TreeGrafter"/>
</dbReference>
<evidence type="ECO:0000313" key="3">
    <source>
        <dbReference type="EMBL" id="ANN15910.1"/>
    </source>
</evidence>
<name>A0A193BUQ5_AMYOR</name>
<dbReference type="GO" id="GO:0003852">
    <property type="term" value="F:2-isopropylmalate synthase activity"/>
    <property type="evidence" value="ECO:0007669"/>
    <property type="project" value="TreeGrafter"/>
</dbReference>
<sequence>MTEMSRESLTIVDCTLRDGGYHTNWEFGRSLVEEYLAVCPRLGIDVVELGYVRFTANRAGPYGQLPKGLTANLRTALPTDHRLRFAAMVDAEDFACVPGAEAGRRLAEKLATGALPVDVVRIAVRYDKMAAVAEAVAAVRDAGFRVCLNLMQIDLASTREVVQCLAATRDMGSLEALYLADSLGSLTPARTIELVSAFCAGQAAPVGIHAHDNQGLALHNTQVAIETGARWVDGTVHGMGRGAGNTRTEQLLVLLGSGPDELQPLLDLIVRHFHPLMEDYRWGASGLYVLAGLHRIHPTYVQRIERNATLGPEEKLRAMAFLAGSAAHRFTVDTLDYALGSIRD</sequence>
<dbReference type="InterPro" id="IPR050073">
    <property type="entry name" value="2-IPM_HCS-like"/>
</dbReference>
<dbReference type="STRING" id="31958.SD37_09820"/>
<dbReference type="Pfam" id="PF00682">
    <property type="entry name" value="HMGL-like"/>
    <property type="match status" value="1"/>
</dbReference>
<dbReference type="AlphaFoldDB" id="A0A193BUQ5"/>
<dbReference type="EMBL" id="CP016174">
    <property type="protein sequence ID" value="ANN15910.1"/>
    <property type="molecule type" value="Genomic_DNA"/>
</dbReference>
<accession>A0A193BUQ5</accession>
<keyword evidence="1" id="KW-0464">Manganese</keyword>
<evidence type="ECO:0000313" key="4">
    <source>
        <dbReference type="Proteomes" id="UP000093695"/>
    </source>
</evidence>
<dbReference type="SUPFAM" id="SSF51569">
    <property type="entry name" value="Aldolase"/>
    <property type="match status" value="1"/>
</dbReference>
<keyword evidence="4" id="KW-1185">Reference proteome</keyword>
<dbReference type="Gene3D" id="3.20.20.70">
    <property type="entry name" value="Aldolase class I"/>
    <property type="match status" value="1"/>
</dbReference>
<organism evidence="3 4">
    <name type="scientific">Amycolatopsis orientalis</name>
    <name type="common">Nocardia orientalis</name>
    <dbReference type="NCBI Taxonomy" id="31958"/>
    <lineage>
        <taxon>Bacteria</taxon>
        <taxon>Bacillati</taxon>
        <taxon>Actinomycetota</taxon>
        <taxon>Actinomycetes</taxon>
        <taxon>Pseudonocardiales</taxon>
        <taxon>Pseudonocardiaceae</taxon>
        <taxon>Amycolatopsis</taxon>
    </lineage>
</organism>
<protein>
    <recommendedName>
        <fullName evidence="2">Pyruvate carboxyltransferase domain-containing protein</fullName>
    </recommendedName>
</protein>
<dbReference type="InterPro" id="IPR000891">
    <property type="entry name" value="PYR_CT"/>
</dbReference>
<dbReference type="Proteomes" id="UP000093695">
    <property type="component" value="Chromosome"/>
</dbReference>
<dbReference type="PROSITE" id="PS50991">
    <property type="entry name" value="PYR_CT"/>
    <property type="match status" value="1"/>
</dbReference>
<dbReference type="InterPro" id="IPR013785">
    <property type="entry name" value="Aldolase_TIM"/>
</dbReference>
<dbReference type="KEGG" id="aori:SD37_09820"/>
<proteinExistence type="predicted"/>
<evidence type="ECO:0000259" key="2">
    <source>
        <dbReference type="PROSITE" id="PS50991"/>
    </source>
</evidence>
<feature type="domain" description="Pyruvate carboxyltransferase" evidence="2">
    <location>
        <begin position="9"/>
        <end position="270"/>
    </location>
</feature>
<gene>
    <name evidence="3" type="ORF">SD37_09820</name>
</gene>